<evidence type="ECO:0000256" key="2">
    <source>
        <dbReference type="ARBA" id="ARBA00022741"/>
    </source>
</evidence>
<feature type="domain" description="Helicase ATP-binding" evidence="10">
    <location>
        <begin position="223"/>
        <end position="400"/>
    </location>
</feature>
<evidence type="ECO:0000256" key="5">
    <source>
        <dbReference type="ARBA" id="ARBA00022840"/>
    </source>
</evidence>
<evidence type="ECO:0000259" key="10">
    <source>
        <dbReference type="PROSITE" id="PS51192"/>
    </source>
</evidence>
<dbReference type="FunFam" id="3.40.50.300:FF:000008">
    <property type="entry name" value="ATP-dependent RNA helicase RhlB"/>
    <property type="match status" value="1"/>
</dbReference>
<feature type="domain" description="Helicase C-terminal" evidence="11">
    <location>
        <begin position="412"/>
        <end position="574"/>
    </location>
</feature>
<evidence type="ECO:0000313" key="13">
    <source>
        <dbReference type="EMBL" id="MBY31080.1"/>
    </source>
</evidence>
<name>A0A2S2PNP4_SCHGA</name>
<dbReference type="SMART" id="SM00487">
    <property type="entry name" value="DEXDc"/>
    <property type="match status" value="1"/>
</dbReference>
<keyword evidence="6" id="KW-0694">RNA-binding</keyword>
<evidence type="ECO:0000256" key="1">
    <source>
        <dbReference type="ARBA" id="ARBA00012552"/>
    </source>
</evidence>
<dbReference type="InterPro" id="IPR014001">
    <property type="entry name" value="Helicase_ATP-bd"/>
</dbReference>
<keyword evidence="5 8" id="KW-0067">ATP-binding</keyword>
<dbReference type="InterPro" id="IPR014014">
    <property type="entry name" value="RNA_helicase_DEAD_Q_motif"/>
</dbReference>
<sequence>MSTLLVIESAMAGLVIGRGGATIKTIQKDSGAMVKLSNGDTADTRNVTIIGSEDAQRLASGMIEKIVGKLLRSETISTPPPPPRREARDGAGAGSSRGTERPRPRRRSVSPLEKITISDEAWEEILRENRQRDLEIIQSLPPIIKDLYKEHKQVKAMSDEEVQSFRTAQNDTTVQYVDGAECLRPIPKPIKTFEHAFGLYPDMMKVIKKQNFTTPSPIQCQAWPIIMSGHDLIAIAQTGSGKTLAYILPAIVHLLGQPTPRNKRIGPSVMIMGPTRELVLQIHDEITKYLYDNIKVVCVYGGAATTKEHQKRIKTEKPDIVVATPGRLNDLIGIQAIKLEHVSYLVLDEADRMLDMGFKNQIELSLRHVRPDKQTILTSATWPTAVKNLANYFTKNPLHITVGSLDLSTVNTVSQKIIILNEDQKGSWLDEFISISLSKDDKVIIFMRKKTSVEKMYEHFNRKNIKCRCIHGGRLQTNRERSLADMRNGVVSILIATDVASRGIDIHDITVVVNYDFPTNIEEYVHRVGRTGRAGKTGSAYTLFTDYDKFNASSLISVLKKSNQPIPEELYKMATQ</sequence>
<reference evidence="13" key="1">
    <citation type="submission" date="2018-04" db="EMBL/GenBank/DDBJ databases">
        <title>Transcriptome of Schizaphis graminum biotype I.</title>
        <authorList>
            <person name="Scully E.D."/>
            <person name="Geib S.M."/>
            <person name="Palmer N.A."/>
            <person name="Koch K."/>
            <person name="Bradshaw J."/>
            <person name="Heng-Moss T."/>
            <person name="Sarath G."/>
        </authorList>
    </citation>
    <scope>NUCLEOTIDE SEQUENCE</scope>
</reference>
<dbReference type="InterPro" id="IPR027417">
    <property type="entry name" value="P-loop_NTPase"/>
</dbReference>
<evidence type="ECO:0000256" key="6">
    <source>
        <dbReference type="PROSITE-ProRule" id="PRU00117"/>
    </source>
</evidence>
<keyword evidence="3 8" id="KW-0378">Hydrolase</keyword>
<dbReference type="EC" id="3.6.4.13" evidence="1"/>
<protein>
    <recommendedName>
        <fullName evidence="1">RNA helicase</fullName>
        <ecNumber evidence="1">3.6.4.13</ecNumber>
    </recommendedName>
</protein>
<dbReference type="AlphaFoldDB" id="A0A2S2PNP4"/>
<keyword evidence="4 8" id="KW-0347">Helicase</keyword>
<feature type="short sequence motif" description="Q motif" evidence="7">
    <location>
        <begin position="192"/>
        <end position="220"/>
    </location>
</feature>
<dbReference type="Gene3D" id="3.40.50.300">
    <property type="entry name" value="P-loop containing nucleotide triphosphate hydrolases"/>
    <property type="match status" value="2"/>
</dbReference>
<dbReference type="PROSITE" id="PS50084">
    <property type="entry name" value="KH_TYPE_1"/>
    <property type="match status" value="1"/>
</dbReference>
<evidence type="ECO:0000259" key="12">
    <source>
        <dbReference type="PROSITE" id="PS51195"/>
    </source>
</evidence>
<evidence type="ECO:0000256" key="4">
    <source>
        <dbReference type="ARBA" id="ARBA00022806"/>
    </source>
</evidence>
<evidence type="ECO:0000256" key="3">
    <source>
        <dbReference type="ARBA" id="ARBA00022801"/>
    </source>
</evidence>
<dbReference type="InterPro" id="IPR036612">
    <property type="entry name" value="KH_dom_type_1_sf"/>
</dbReference>
<dbReference type="InterPro" id="IPR011545">
    <property type="entry name" value="DEAD/DEAH_box_helicase_dom"/>
</dbReference>
<dbReference type="PROSITE" id="PS51192">
    <property type="entry name" value="HELICASE_ATP_BIND_1"/>
    <property type="match status" value="1"/>
</dbReference>
<feature type="region of interest" description="Disordered" evidence="9">
    <location>
        <begin position="71"/>
        <end position="112"/>
    </location>
</feature>
<dbReference type="InterPro" id="IPR001650">
    <property type="entry name" value="Helicase_C-like"/>
</dbReference>
<dbReference type="CDD" id="cd18787">
    <property type="entry name" value="SF2_C_DEAD"/>
    <property type="match status" value="1"/>
</dbReference>
<dbReference type="PROSITE" id="PS51195">
    <property type="entry name" value="Q_MOTIF"/>
    <property type="match status" value="1"/>
</dbReference>
<dbReference type="SUPFAM" id="SSF52540">
    <property type="entry name" value="P-loop containing nucleoside triphosphate hydrolases"/>
    <property type="match status" value="1"/>
</dbReference>
<dbReference type="Pfam" id="PF00013">
    <property type="entry name" value="KH_1"/>
    <property type="match status" value="1"/>
</dbReference>
<dbReference type="InterPro" id="IPR004088">
    <property type="entry name" value="KH_dom_type_1"/>
</dbReference>
<dbReference type="SMART" id="SM00490">
    <property type="entry name" value="HELICc"/>
    <property type="match status" value="1"/>
</dbReference>
<evidence type="ECO:0000256" key="8">
    <source>
        <dbReference type="RuleBase" id="RU000492"/>
    </source>
</evidence>
<evidence type="ECO:0000256" key="9">
    <source>
        <dbReference type="SAM" id="MobiDB-lite"/>
    </source>
</evidence>
<proteinExistence type="inferred from homology"/>
<organism evidence="13">
    <name type="scientific">Schizaphis graminum</name>
    <name type="common">Green bug aphid</name>
    <dbReference type="NCBI Taxonomy" id="13262"/>
    <lineage>
        <taxon>Eukaryota</taxon>
        <taxon>Metazoa</taxon>
        <taxon>Ecdysozoa</taxon>
        <taxon>Arthropoda</taxon>
        <taxon>Hexapoda</taxon>
        <taxon>Insecta</taxon>
        <taxon>Pterygota</taxon>
        <taxon>Neoptera</taxon>
        <taxon>Paraneoptera</taxon>
        <taxon>Hemiptera</taxon>
        <taxon>Sternorrhyncha</taxon>
        <taxon>Aphidomorpha</taxon>
        <taxon>Aphidoidea</taxon>
        <taxon>Aphididae</taxon>
        <taxon>Aphidini</taxon>
        <taxon>Schizaphis</taxon>
    </lineage>
</organism>
<dbReference type="InterPro" id="IPR004087">
    <property type="entry name" value="KH_dom"/>
</dbReference>
<comment type="similarity">
    <text evidence="8">Belongs to the DEAD box helicase family.</text>
</comment>
<feature type="domain" description="DEAD-box RNA helicase Q" evidence="12">
    <location>
        <begin position="192"/>
        <end position="220"/>
    </location>
</feature>
<dbReference type="PROSITE" id="PS51194">
    <property type="entry name" value="HELICASE_CTER"/>
    <property type="match status" value="1"/>
</dbReference>
<dbReference type="GO" id="GO:0005524">
    <property type="term" value="F:ATP binding"/>
    <property type="evidence" value="ECO:0007669"/>
    <property type="project" value="UniProtKB-KW"/>
</dbReference>
<dbReference type="Gene3D" id="3.30.1370.10">
    <property type="entry name" value="K Homology domain, type 1"/>
    <property type="match status" value="1"/>
</dbReference>
<dbReference type="Pfam" id="PF00270">
    <property type="entry name" value="DEAD"/>
    <property type="match status" value="1"/>
</dbReference>
<gene>
    <name evidence="13" type="primary">DDX43_0</name>
    <name evidence="13" type="ORF">g.41140</name>
</gene>
<dbReference type="SMART" id="SM00322">
    <property type="entry name" value="KH"/>
    <property type="match status" value="1"/>
</dbReference>
<dbReference type="GO" id="GO:0003724">
    <property type="term" value="F:RNA helicase activity"/>
    <property type="evidence" value="ECO:0007669"/>
    <property type="project" value="UniProtKB-EC"/>
</dbReference>
<dbReference type="Pfam" id="PF00271">
    <property type="entry name" value="Helicase_C"/>
    <property type="match status" value="1"/>
</dbReference>
<dbReference type="GO" id="GO:0016787">
    <property type="term" value="F:hydrolase activity"/>
    <property type="evidence" value="ECO:0007669"/>
    <property type="project" value="UniProtKB-KW"/>
</dbReference>
<dbReference type="GO" id="GO:0031047">
    <property type="term" value="P:regulatory ncRNA-mediated gene silencing"/>
    <property type="evidence" value="ECO:0007669"/>
    <property type="project" value="UniProtKB-ARBA"/>
</dbReference>
<dbReference type="EMBL" id="GGMR01018461">
    <property type="protein sequence ID" value="MBY31080.1"/>
    <property type="molecule type" value="Transcribed_RNA"/>
</dbReference>
<dbReference type="GO" id="GO:0003723">
    <property type="term" value="F:RNA binding"/>
    <property type="evidence" value="ECO:0007669"/>
    <property type="project" value="UniProtKB-UniRule"/>
</dbReference>
<keyword evidence="2 8" id="KW-0547">Nucleotide-binding</keyword>
<evidence type="ECO:0000256" key="7">
    <source>
        <dbReference type="PROSITE-ProRule" id="PRU00552"/>
    </source>
</evidence>
<dbReference type="InterPro" id="IPR000629">
    <property type="entry name" value="RNA-helicase_DEAD-box_CS"/>
</dbReference>
<dbReference type="SUPFAM" id="SSF54791">
    <property type="entry name" value="Eukaryotic type KH-domain (KH-domain type I)"/>
    <property type="match status" value="1"/>
</dbReference>
<evidence type="ECO:0000259" key="11">
    <source>
        <dbReference type="PROSITE" id="PS51194"/>
    </source>
</evidence>
<dbReference type="PANTHER" id="PTHR47958">
    <property type="entry name" value="ATP-DEPENDENT RNA HELICASE DBP3"/>
    <property type="match status" value="1"/>
</dbReference>
<dbReference type="PROSITE" id="PS00039">
    <property type="entry name" value="DEAD_ATP_HELICASE"/>
    <property type="match status" value="1"/>
</dbReference>
<accession>A0A2S2PNP4</accession>